<evidence type="ECO:0000256" key="8">
    <source>
        <dbReference type="ARBA" id="ARBA00022919"/>
    </source>
</evidence>
<dbReference type="InterPro" id="IPR033452">
    <property type="entry name" value="GH30_C"/>
</dbReference>
<dbReference type="GO" id="GO:0004348">
    <property type="term" value="F:glucosylceramidase activity"/>
    <property type="evidence" value="ECO:0007669"/>
    <property type="project" value="UniProtKB-EC"/>
</dbReference>
<gene>
    <name evidence="14" type="ORF">KP79_PYT15655</name>
</gene>
<dbReference type="PANTHER" id="PTHR11069">
    <property type="entry name" value="GLUCOSYLCERAMIDASE"/>
    <property type="match status" value="1"/>
</dbReference>
<evidence type="ECO:0000256" key="7">
    <source>
        <dbReference type="ARBA" id="ARBA00022801"/>
    </source>
</evidence>
<dbReference type="Proteomes" id="UP000242188">
    <property type="component" value="Unassembled WGS sequence"/>
</dbReference>
<dbReference type="InterPro" id="IPR017853">
    <property type="entry name" value="GH"/>
</dbReference>
<dbReference type="OrthoDB" id="2160638at2759"/>
<dbReference type="GO" id="GO:0008202">
    <property type="term" value="P:steroid metabolic process"/>
    <property type="evidence" value="ECO:0007669"/>
    <property type="project" value="UniProtKB-ARBA"/>
</dbReference>
<comment type="pathway">
    <text evidence="3">Lipid metabolism.</text>
</comment>
<evidence type="ECO:0000256" key="10">
    <source>
        <dbReference type="RuleBase" id="RU361188"/>
    </source>
</evidence>
<dbReference type="PRINTS" id="PR00843">
    <property type="entry name" value="GLHYDRLASE30"/>
</dbReference>
<dbReference type="GO" id="GO:0016241">
    <property type="term" value="P:regulation of macroautophagy"/>
    <property type="evidence" value="ECO:0007669"/>
    <property type="project" value="UniProtKB-ARBA"/>
</dbReference>
<evidence type="ECO:0000256" key="2">
    <source>
        <dbReference type="ARBA" id="ARBA00004991"/>
    </source>
</evidence>
<feature type="signal peptide" evidence="11">
    <location>
        <begin position="1"/>
        <end position="24"/>
    </location>
</feature>
<evidence type="ECO:0000256" key="5">
    <source>
        <dbReference type="ARBA" id="ARBA00012658"/>
    </source>
</evidence>
<evidence type="ECO:0000256" key="4">
    <source>
        <dbReference type="ARBA" id="ARBA00005382"/>
    </source>
</evidence>
<evidence type="ECO:0000259" key="12">
    <source>
        <dbReference type="Pfam" id="PF02055"/>
    </source>
</evidence>
<keyword evidence="10" id="KW-0326">Glycosidase</keyword>
<dbReference type="GO" id="GO:0006066">
    <property type="term" value="P:alcohol metabolic process"/>
    <property type="evidence" value="ECO:0007669"/>
    <property type="project" value="UniProtKB-ARBA"/>
</dbReference>
<feature type="domain" description="Glycosyl hydrolase family 30 beta sandwich" evidence="13">
    <location>
        <begin position="452"/>
        <end position="515"/>
    </location>
</feature>
<dbReference type="GO" id="GO:0005102">
    <property type="term" value="F:signaling receptor binding"/>
    <property type="evidence" value="ECO:0007669"/>
    <property type="project" value="UniProtKB-ARBA"/>
</dbReference>
<evidence type="ECO:0000256" key="9">
    <source>
        <dbReference type="ARBA" id="ARBA00023098"/>
    </source>
</evidence>
<dbReference type="InterPro" id="IPR001139">
    <property type="entry name" value="Glyco_hydro_30"/>
</dbReference>
<evidence type="ECO:0000313" key="14">
    <source>
        <dbReference type="EMBL" id="OWF34883.1"/>
    </source>
</evidence>
<proteinExistence type="inferred from homology"/>
<keyword evidence="7 10" id="KW-0378">Hydrolase</keyword>
<dbReference type="GO" id="GO:0042391">
    <property type="term" value="P:regulation of membrane potential"/>
    <property type="evidence" value="ECO:0007669"/>
    <property type="project" value="UniProtKB-ARBA"/>
</dbReference>
<dbReference type="GO" id="GO:0030163">
    <property type="term" value="P:protein catabolic process"/>
    <property type="evidence" value="ECO:0007669"/>
    <property type="project" value="UniProtKB-ARBA"/>
</dbReference>
<dbReference type="EMBL" id="NEDP02076748">
    <property type="protein sequence ID" value="OWF34883.1"/>
    <property type="molecule type" value="Genomic_DNA"/>
</dbReference>
<keyword evidence="6 11" id="KW-0732">Signal</keyword>
<dbReference type="SUPFAM" id="SSF51445">
    <property type="entry name" value="(Trans)glycosidases"/>
    <property type="match status" value="1"/>
</dbReference>
<reference evidence="14 15" key="1">
    <citation type="journal article" date="2017" name="Nat. Ecol. Evol.">
        <title>Scallop genome provides insights into evolution of bilaterian karyotype and development.</title>
        <authorList>
            <person name="Wang S."/>
            <person name="Zhang J."/>
            <person name="Jiao W."/>
            <person name="Li J."/>
            <person name="Xun X."/>
            <person name="Sun Y."/>
            <person name="Guo X."/>
            <person name="Huan P."/>
            <person name="Dong B."/>
            <person name="Zhang L."/>
            <person name="Hu X."/>
            <person name="Sun X."/>
            <person name="Wang J."/>
            <person name="Zhao C."/>
            <person name="Wang Y."/>
            <person name="Wang D."/>
            <person name="Huang X."/>
            <person name="Wang R."/>
            <person name="Lv J."/>
            <person name="Li Y."/>
            <person name="Zhang Z."/>
            <person name="Liu B."/>
            <person name="Lu W."/>
            <person name="Hui Y."/>
            <person name="Liang J."/>
            <person name="Zhou Z."/>
            <person name="Hou R."/>
            <person name="Li X."/>
            <person name="Liu Y."/>
            <person name="Li H."/>
            <person name="Ning X."/>
            <person name="Lin Y."/>
            <person name="Zhao L."/>
            <person name="Xing Q."/>
            <person name="Dou J."/>
            <person name="Li Y."/>
            <person name="Mao J."/>
            <person name="Guo H."/>
            <person name="Dou H."/>
            <person name="Li T."/>
            <person name="Mu C."/>
            <person name="Jiang W."/>
            <person name="Fu Q."/>
            <person name="Fu X."/>
            <person name="Miao Y."/>
            <person name="Liu J."/>
            <person name="Yu Q."/>
            <person name="Li R."/>
            <person name="Liao H."/>
            <person name="Li X."/>
            <person name="Kong Y."/>
            <person name="Jiang Z."/>
            <person name="Chourrout D."/>
            <person name="Li R."/>
            <person name="Bao Z."/>
        </authorList>
    </citation>
    <scope>NUCLEOTIDE SEQUENCE [LARGE SCALE GENOMIC DNA]</scope>
    <source>
        <strain evidence="14 15">PY_sf001</strain>
    </source>
</reference>
<dbReference type="GO" id="GO:0007040">
    <property type="term" value="P:lysosome organization"/>
    <property type="evidence" value="ECO:0007669"/>
    <property type="project" value="UniProtKB-ARBA"/>
</dbReference>
<evidence type="ECO:0000256" key="11">
    <source>
        <dbReference type="SAM" id="SignalP"/>
    </source>
</evidence>
<dbReference type="GO" id="GO:0032006">
    <property type="term" value="P:regulation of TOR signaling"/>
    <property type="evidence" value="ECO:0007669"/>
    <property type="project" value="UniProtKB-ARBA"/>
</dbReference>
<comment type="similarity">
    <text evidence="4 10">Belongs to the glycosyl hydrolase 30 family.</text>
</comment>
<evidence type="ECO:0000256" key="6">
    <source>
        <dbReference type="ARBA" id="ARBA00022729"/>
    </source>
</evidence>
<evidence type="ECO:0000256" key="1">
    <source>
        <dbReference type="ARBA" id="ARBA00001013"/>
    </source>
</evidence>
<dbReference type="Pfam" id="PF17189">
    <property type="entry name" value="Glyco_hydro_30C"/>
    <property type="match status" value="1"/>
</dbReference>
<dbReference type="InterPro" id="IPR033453">
    <property type="entry name" value="Glyco_hydro_30_TIM-barrel"/>
</dbReference>
<comment type="catalytic activity">
    <reaction evidence="1">
        <text>a beta-D-glucosyl-(1&lt;-&gt;1')-N-acylsphing-4-enine + H2O = an N-acylsphing-4-enine + D-glucose</text>
        <dbReference type="Rhea" id="RHEA:13269"/>
        <dbReference type="ChEBI" id="CHEBI:4167"/>
        <dbReference type="ChEBI" id="CHEBI:15377"/>
        <dbReference type="ChEBI" id="CHEBI:22801"/>
        <dbReference type="ChEBI" id="CHEBI:52639"/>
        <dbReference type="EC" id="3.2.1.45"/>
    </reaction>
    <physiologicalReaction direction="left-to-right" evidence="1">
        <dbReference type="Rhea" id="RHEA:13270"/>
    </physiologicalReaction>
</comment>
<dbReference type="EC" id="3.2.1.45" evidence="5 10"/>
<feature type="chain" id="PRO_5013233510" description="Glucosylceramidase" evidence="11">
    <location>
        <begin position="25"/>
        <end position="519"/>
    </location>
</feature>
<dbReference type="Gene3D" id="2.60.40.1180">
    <property type="entry name" value="Golgi alpha-mannosidase II"/>
    <property type="match status" value="1"/>
</dbReference>
<dbReference type="InterPro" id="IPR013780">
    <property type="entry name" value="Glyco_hydro_b"/>
</dbReference>
<dbReference type="GO" id="GO:0006680">
    <property type="term" value="P:glucosylceramide catabolic process"/>
    <property type="evidence" value="ECO:0007669"/>
    <property type="project" value="UniProtKB-ARBA"/>
</dbReference>
<sequence length="519" mass="58230">MKEMGRVIFSTVLVCFLQSYSAASAPCALKDFGEDNFACVCNSTYCDTLDPITPPSPGVYKLYTSSIDGQRLDQTFGNLSSKPSSKVVLKLNSNVTYQEILGFGGAFTDAAAINILNLTSPTQDNLLKSYFSPQGIEYNLGRIPMASCDFSTRLYSYDDVPGDLNLTKFSLTTEDLKLKIPIIQAAQRLCKRNITLFGSPWSAPAWMKTNNKMTGRGSLIGQPGGKYYKAWASYFVKFLQEYKKHGVDIWGLTGQNEPSDGNIFDFKFQAMGWSPETQRDFIAMDLGPALEQSGFGHVKIMIMDDTRLFLPLWAEEVFKNTDAAKFVSGIAVHWYQDFIVPSNALTSTHEKFPDKFILATEACLGSMPWDGRHVQLGSWFRGETYAHDIIEDLNNWVTGWTDWNIALNMEGGPNWVKNFVDSPIIVNAEKDEFYKQPMFYALGHFSKFLVPGSQRIEIQGSISDKEIFMVAFKRPDSLLVFILLNKSELSGTVSLTSTGREFMNLYYPAHSLQTVLLRT</sequence>
<dbReference type="GO" id="GO:0010605">
    <property type="term" value="P:negative regulation of macromolecule metabolic process"/>
    <property type="evidence" value="ECO:0007669"/>
    <property type="project" value="UniProtKB-ARBA"/>
</dbReference>
<feature type="domain" description="Glycosyl hydrolase family 30 TIM-barrel" evidence="12">
    <location>
        <begin position="100"/>
        <end position="449"/>
    </location>
</feature>
<keyword evidence="9 10" id="KW-0443">Lipid metabolism</keyword>
<dbReference type="STRING" id="6573.A0A210PEG6"/>
<comment type="pathway">
    <text evidence="2">Sphingolipid metabolism.</text>
</comment>
<dbReference type="FunFam" id="3.20.20.80:FF:000030">
    <property type="entry name" value="Lysosomal acid glucosylceramidase"/>
    <property type="match status" value="1"/>
</dbReference>
<accession>A0A210PEG6</accession>
<dbReference type="Pfam" id="PF02055">
    <property type="entry name" value="Glyco_hydro_30"/>
    <property type="match status" value="1"/>
</dbReference>
<keyword evidence="15" id="KW-1185">Reference proteome</keyword>
<keyword evidence="8 10" id="KW-0746">Sphingolipid metabolism</keyword>
<dbReference type="GO" id="GO:0005774">
    <property type="term" value="C:vacuolar membrane"/>
    <property type="evidence" value="ECO:0007669"/>
    <property type="project" value="UniProtKB-ARBA"/>
</dbReference>
<dbReference type="SUPFAM" id="SSF51011">
    <property type="entry name" value="Glycosyl hydrolase domain"/>
    <property type="match status" value="1"/>
</dbReference>
<dbReference type="GO" id="GO:0051246">
    <property type="term" value="P:regulation of protein metabolic process"/>
    <property type="evidence" value="ECO:0007669"/>
    <property type="project" value="UniProtKB-ARBA"/>
</dbReference>
<protein>
    <recommendedName>
        <fullName evidence="5 10">Glucosylceramidase</fullName>
        <ecNumber evidence="5 10">3.2.1.45</ecNumber>
    </recommendedName>
</protein>
<evidence type="ECO:0000259" key="13">
    <source>
        <dbReference type="Pfam" id="PF17189"/>
    </source>
</evidence>
<evidence type="ECO:0000313" key="15">
    <source>
        <dbReference type="Proteomes" id="UP000242188"/>
    </source>
</evidence>
<dbReference type="PANTHER" id="PTHR11069:SF23">
    <property type="entry name" value="LYSOSOMAL ACID GLUCOSYLCERAMIDASE"/>
    <property type="match status" value="1"/>
</dbReference>
<dbReference type="Gene3D" id="3.20.20.80">
    <property type="entry name" value="Glycosidases"/>
    <property type="match status" value="1"/>
</dbReference>
<organism evidence="14 15">
    <name type="scientific">Mizuhopecten yessoensis</name>
    <name type="common">Japanese scallop</name>
    <name type="synonym">Patinopecten yessoensis</name>
    <dbReference type="NCBI Taxonomy" id="6573"/>
    <lineage>
        <taxon>Eukaryota</taxon>
        <taxon>Metazoa</taxon>
        <taxon>Spiralia</taxon>
        <taxon>Lophotrochozoa</taxon>
        <taxon>Mollusca</taxon>
        <taxon>Bivalvia</taxon>
        <taxon>Autobranchia</taxon>
        <taxon>Pteriomorphia</taxon>
        <taxon>Pectinida</taxon>
        <taxon>Pectinoidea</taxon>
        <taxon>Pectinidae</taxon>
        <taxon>Mizuhopecten</taxon>
    </lineage>
</organism>
<dbReference type="GO" id="GO:0005764">
    <property type="term" value="C:lysosome"/>
    <property type="evidence" value="ECO:0007669"/>
    <property type="project" value="UniProtKB-ARBA"/>
</dbReference>
<evidence type="ECO:0000256" key="3">
    <source>
        <dbReference type="ARBA" id="ARBA00005189"/>
    </source>
</evidence>
<dbReference type="GO" id="GO:0016758">
    <property type="term" value="F:hexosyltransferase activity"/>
    <property type="evidence" value="ECO:0007669"/>
    <property type="project" value="UniProtKB-ARBA"/>
</dbReference>
<comment type="caution">
    <text evidence="14">The sequence shown here is derived from an EMBL/GenBank/DDBJ whole genome shotgun (WGS) entry which is preliminary data.</text>
</comment>
<name>A0A210PEG6_MIZYE</name>
<dbReference type="AlphaFoldDB" id="A0A210PEG6"/>
<dbReference type="GO" id="GO:0006914">
    <property type="term" value="P:autophagy"/>
    <property type="evidence" value="ECO:0007669"/>
    <property type="project" value="UniProtKB-ARBA"/>
</dbReference>